<keyword evidence="1" id="KW-1133">Transmembrane helix</keyword>
<evidence type="ECO:0000313" key="3">
    <source>
        <dbReference type="EMBL" id="GAG66012.1"/>
    </source>
</evidence>
<protein>
    <recommendedName>
        <fullName evidence="2">MacB-like periplasmic core domain-containing protein</fullName>
    </recommendedName>
</protein>
<dbReference type="AlphaFoldDB" id="X1A7B1"/>
<keyword evidence="1" id="KW-0472">Membrane</keyword>
<evidence type="ECO:0000256" key="1">
    <source>
        <dbReference type="SAM" id="Phobius"/>
    </source>
</evidence>
<feature type="domain" description="MacB-like periplasmic core" evidence="2">
    <location>
        <begin position="20"/>
        <end position="209"/>
    </location>
</feature>
<dbReference type="InterPro" id="IPR050250">
    <property type="entry name" value="Macrolide_Exporter_MacB"/>
</dbReference>
<proteinExistence type="predicted"/>
<gene>
    <name evidence="3" type="ORF">S01H4_10578</name>
</gene>
<dbReference type="GO" id="GO:0022857">
    <property type="term" value="F:transmembrane transporter activity"/>
    <property type="evidence" value="ECO:0007669"/>
    <property type="project" value="TreeGrafter"/>
</dbReference>
<keyword evidence="1" id="KW-0812">Transmembrane</keyword>
<feature type="transmembrane region" description="Helical" evidence="1">
    <location>
        <begin position="21"/>
        <end position="41"/>
    </location>
</feature>
<evidence type="ECO:0000259" key="2">
    <source>
        <dbReference type="Pfam" id="PF12704"/>
    </source>
</evidence>
<dbReference type="GO" id="GO:0005886">
    <property type="term" value="C:plasma membrane"/>
    <property type="evidence" value="ECO:0007669"/>
    <property type="project" value="TreeGrafter"/>
</dbReference>
<name>X1A7B1_9ZZZZ</name>
<dbReference type="Pfam" id="PF12704">
    <property type="entry name" value="MacB_PCD"/>
    <property type="match status" value="1"/>
</dbReference>
<dbReference type="PANTHER" id="PTHR30572:SF4">
    <property type="entry name" value="ABC TRANSPORTER PERMEASE YTRF"/>
    <property type="match status" value="1"/>
</dbReference>
<sequence>MIAIFFRNLIRDLMRQPLRTILTLSGVIWGTFSVILLIAFGESVGKAQKKRFHGMGEGIVLMFPAQTTLPYKGFQKGKPIRITPEQVESISDKVSDIEIISPEFVRSCRMRYERREYLNTVRGINPPFALMRNIIPDKGRFINPLDMKERRRVCLIGDVLATDLFSTTDPLGKSIFIEGVPFTVIGVMAKKIQNSNYNGNRDERCAFIP</sequence>
<reference evidence="3" key="1">
    <citation type="journal article" date="2014" name="Front. Microbiol.">
        <title>High frequency of phylogenetically diverse reductive dehalogenase-homologous genes in deep subseafloor sedimentary metagenomes.</title>
        <authorList>
            <person name="Kawai M."/>
            <person name="Futagami T."/>
            <person name="Toyoda A."/>
            <person name="Takaki Y."/>
            <person name="Nishi S."/>
            <person name="Hori S."/>
            <person name="Arai W."/>
            <person name="Tsubouchi T."/>
            <person name="Morono Y."/>
            <person name="Uchiyama I."/>
            <person name="Ito T."/>
            <person name="Fujiyama A."/>
            <person name="Inagaki F."/>
            <person name="Takami H."/>
        </authorList>
    </citation>
    <scope>NUCLEOTIDE SEQUENCE</scope>
    <source>
        <strain evidence="3">Expedition CK06-06</strain>
    </source>
</reference>
<comment type="caution">
    <text evidence="3">The sequence shown here is derived from an EMBL/GenBank/DDBJ whole genome shotgun (WGS) entry which is preliminary data.</text>
</comment>
<dbReference type="PANTHER" id="PTHR30572">
    <property type="entry name" value="MEMBRANE COMPONENT OF TRANSPORTER-RELATED"/>
    <property type="match status" value="1"/>
</dbReference>
<organism evidence="3">
    <name type="scientific">marine sediment metagenome</name>
    <dbReference type="NCBI Taxonomy" id="412755"/>
    <lineage>
        <taxon>unclassified sequences</taxon>
        <taxon>metagenomes</taxon>
        <taxon>ecological metagenomes</taxon>
    </lineage>
</organism>
<dbReference type="InterPro" id="IPR025857">
    <property type="entry name" value="MacB_PCD"/>
</dbReference>
<accession>X1A7B1</accession>
<dbReference type="EMBL" id="BART01004080">
    <property type="protein sequence ID" value="GAG66012.1"/>
    <property type="molecule type" value="Genomic_DNA"/>
</dbReference>